<comment type="caution">
    <text evidence="1">The sequence shown here is derived from an EMBL/GenBank/DDBJ whole genome shotgun (WGS) entry which is preliminary data.</text>
</comment>
<proteinExistence type="predicted"/>
<dbReference type="EMBL" id="BLSB01000428">
    <property type="protein sequence ID" value="GFP36135.1"/>
    <property type="molecule type" value="Genomic_DNA"/>
</dbReference>
<dbReference type="AlphaFoldDB" id="A0A6V8PU86"/>
<dbReference type="Proteomes" id="UP000576480">
    <property type="component" value="Unassembled WGS sequence"/>
</dbReference>
<accession>A0A6V8PU86</accession>
<evidence type="ECO:0000313" key="2">
    <source>
        <dbReference type="Proteomes" id="UP000576480"/>
    </source>
</evidence>
<name>A0A6V8PU86_9ACTN</name>
<gene>
    <name evidence="1" type="ORF">HKBW3S43_01922</name>
</gene>
<evidence type="ECO:0000313" key="1">
    <source>
        <dbReference type="EMBL" id="GFP36135.1"/>
    </source>
</evidence>
<reference evidence="1 2" key="1">
    <citation type="journal article" date="2020" name="Front. Microbiol.">
        <title>Single-cell genomics of novel Actinobacteria with the Wood-Ljungdahl pathway discovered in a serpentinizing system.</title>
        <authorList>
            <person name="Merino N."/>
            <person name="Kawai M."/>
            <person name="Boyd E.S."/>
            <person name="Colman D.R."/>
            <person name="McGlynn S.E."/>
            <person name="Nealson K.H."/>
            <person name="Kurokawa K."/>
            <person name="Hongoh Y."/>
        </authorList>
    </citation>
    <scope>NUCLEOTIDE SEQUENCE [LARGE SCALE GENOMIC DNA]</scope>
    <source>
        <strain evidence="1 2">S43</strain>
    </source>
</reference>
<protein>
    <submittedName>
        <fullName evidence="1">Uncharacterized protein</fullName>
    </submittedName>
</protein>
<organism evidence="1 2">
    <name type="scientific">Candidatus Hakubella thermalkaliphila</name>
    <dbReference type="NCBI Taxonomy" id="2754717"/>
    <lineage>
        <taxon>Bacteria</taxon>
        <taxon>Bacillati</taxon>
        <taxon>Actinomycetota</taxon>
        <taxon>Actinomycetota incertae sedis</taxon>
        <taxon>Candidatus Hakubellales</taxon>
        <taxon>Candidatus Hakubellaceae</taxon>
        <taxon>Candidatus Hakubella</taxon>
    </lineage>
</organism>
<sequence length="42" mass="5076">MRKYDGKNTVKVYDYVDIQVPVLKKMHSRRLKAYQMLGFVKK</sequence>